<comment type="caution">
    <text evidence="1">The sequence shown here is derived from an EMBL/GenBank/DDBJ whole genome shotgun (WGS) entry which is preliminary data.</text>
</comment>
<evidence type="ECO:0000313" key="2">
    <source>
        <dbReference type="Proteomes" id="UP001523216"/>
    </source>
</evidence>
<organism evidence="1 2">
    <name type="scientific">Paractinoplanes hotanensis</name>
    <dbReference type="NCBI Taxonomy" id="2906497"/>
    <lineage>
        <taxon>Bacteria</taxon>
        <taxon>Bacillati</taxon>
        <taxon>Actinomycetota</taxon>
        <taxon>Actinomycetes</taxon>
        <taxon>Micromonosporales</taxon>
        <taxon>Micromonosporaceae</taxon>
        <taxon>Paractinoplanes</taxon>
    </lineage>
</organism>
<dbReference type="EMBL" id="JAMQOL010000012">
    <property type="protein sequence ID" value="MCM4077999.1"/>
    <property type="molecule type" value="Genomic_DNA"/>
</dbReference>
<dbReference type="Proteomes" id="UP001523216">
    <property type="component" value="Unassembled WGS sequence"/>
</dbReference>
<name>A0ABT0XW54_9ACTN</name>
<evidence type="ECO:0000313" key="1">
    <source>
        <dbReference type="EMBL" id="MCM4077999.1"/>
    </source>
</evidence>
<protein>
    <submittedName>
        <fullName evidence="1">Uncharacterized protein</fullName>
    </submittedName>
</protein>
<gene>
    <name evidence="1" type="ORF">LXN57_10510</name>
</gene>
<keyword evidence="2" id="KW-1185">Reference proteome</keyword>
<accession>A0ABT0XW54</accession>
<sequence>MTWGISVHRALTRCLITDAELADGWDSWTDLPDPFERCFRLVATDEKPQ</sequence>
<dbReference type="RefSeq" id="WP_251797848.1">
    <property type="nucleotide sequence ID" value="NZ_JAMQOL010000012.1"/>
</dbReference>
<reference evidence="1 2" key="1">
    <citation type="submission" date="2022-06" db="EMBL/GenBank/DDBJ databases">
        <title>Actinoplanes abujensis sp. nov., isolated from Nigerian arid soil.</title>
        <authorList>
            <person name="Ding P."/>
        </authorList>
    </citation>
    <scope>NUCLEOTIDE SEQUENCE [LARGE SCALE GENOMIC DNA]</scope>
    <source>
        <strain evidence="2">TRM88002</strain>
    </source>
</reference>
<proteinExistence type="predicted"/>